<sequence length="59" mass="6285">MSVRTGAGRAHHLRGRCAGRGSPRVPRPRQSHQSRPGPASLCLLGASSPKVPVKEEHLP</sequence>
<feature type="region of interest" description="Disordered" evidence="1">
    <location>
        <begin position="1"/>
        <end position="59"/>
    </location>
</feature>
<dbReference type="GeneTree" id="ENSGT01010000229595"/>
<proteinExistence type="predicted"/>
<evidence type="ECO:0000313" key="2">
    <source>
        <dbReference type="Ensembl" id="ENSBMSP00010004035.1"/>
    </source>
</evidence>
<evidence type="ECO:0000256" key="1">
    <source>
        <dbReference type="SAM" id="MobiDB-lite"/>
    </source>
</evidence>
<dbReference type="AlphaFoldDB" id="A0A8C0CBQ0"/>
<accession>A0A8C0CBQ0</accession>
<organism evidence="2">
    <name type="scientific">Balaenoptera musculus</name>
    <name type="common">Blue whale</name>
    <dbReference type="NCBI Taxonomy" id="9771"/>
    <lineage>
        <taxon>Eukaryota</taxon>
        <taxon>Metazoa</taxon>
        <taxon>Chordata</taxon>
        <taxon>Craniata</taxon>
        <taxon>Vertebrata</taxon>
        <taxon>Euteleostomi</taxon>
        <taxon>Mammalia</taxon>
        <taxon>Eutheria</taxon>
        <taxon>Laurasiatheria</taxon>
        <taxon>Artiodactyla</taxon>
        <taxon>Whippomorpha</taxon>
        <taxon>Cetacea</taxon>
        <taxon>Mysticeti</taxon>
        <taxon>Balaenopteridae</taxon>
        <taxon>Balaenoptera</taxon>
    </lineage>
</organism>
<name>A0A8C0CBQ0_BALMU</name>
<protein>
    <submittedName>
        <fullName evidence="2">Uncharacterized protein</fullName>
    </submittedName>
</protein>
<dbReference type="Ensembl" id="ENSBMST00010004436.1">
    <property type="protein sequence ID" value="ENSBMSP00010004035.1"/>
    <property type="gene ID" value="ENSBMSG00010002975.1"/>
</dbReference>
<reference evidence="2" key="1">
    <citation type="submission" date="2023-09" db="UniProtKB">
        <authorList>
            <consortium name="Ensembl"/>
        </authorList>
    </citation>
    <scope>IDENTIFICATION</scope>
</reference>